<organism evidence="11">
    <name type="scientific">freshwater metagenome</name>
    <dbReference type="NCBI Taxonomy" id="449393"/>
    <lineage>
        <taxon>unclassified sequences</taxon>
        <taxon>metagenomes</taxon>
        <taxon>ecological metagenomes</taxon>
    </lineage>
</organism>
<evidence type="ECO:0000256" key="5">
    <source>
        <dbReference type="ARBA" id="ARBA00022989"/>
    </source>
</evidence>
<dbReference type="InterPro" id="IPR003811">
    <property type="entry name" value="G3P_acylTferase_PlsY"/>
</dbReference>
<feature type="transmembrane region" description="Helical" evidence="10">
    <location>
        <begin position="124"/>
        <end position="149"/>
    </location>
</feature>
<evidence type="ECO:0000256" key="4">
    <source>
        <dbReference type="ARBA" id="ARBA00022692"/>
    </source>
</evidence>
<keyword evidence="1" id="KW-1003">Cell membrane</keyword>
<evidence type="ECO:0000256" key="7">
    <source>
        <dbReference type="ARBA" id="ARBA00023136"/>
    </source>
</evidence>
<gene>
    <name evidence="11" type="ORF">UFOPK3564_00445</name>
</gene>
<keyword evidence="6" id="KW-0443">Lipid metabolism</keyword>
<keyword evidence="5 10" id="KW-1133">Transmembrane helix</keyword>
<evidence type="ECO:0000313" key="11">
    <source>
        <dbReference type="EMBL" id="CAB4898672.1"/>
    </source>
</evidence>
<proteinExistence type="predicted"/>
<keyword evidence="9" id="KW-1208">Phospholipid metabolism</keyword>
<reference evidence="11" key="1">
    <citation type="submission" date="2020-05" db="EMBL/GenBank/DDBJ databases">
        <authorList>
            <person name="Chiriac C."/>
            <person name="Salcher M."/>
            <person name="Ghai R."/>
            <person name="Kavagutti S V."/>
        </authorList>
    </citation>
    <scope>NUCLEOTIDE SEQUENCE</scope>
</reference>
<evidence type="ECO:0000256" key="8">
    <source>
        <dbReference type="ARBA" id="ARBA00023209"/>
    </source>
</evidence>
<accession>A0A6J7FSB4</accession>
<feature type="transmembrane region" description="Helical" evidence="10">
    <location>
        <begin position="64"/>
        <end position="82"/>
    </location>
</feature>
<evidence type="ECO:0000256" key="6">
    <source>
        <dbReference type="ARBA" id="ARBA00023098"/>
    </source>
</evidence>
<dbReference type="GO" id="GO:0005886">
    <property type="term" value="C:plasma membrane"/>
    <property type="evidence" value="ECO:0007669"/>
    <property type="project" value="InterPro"/>
</dbReference>
<evidence type="ECO:0000256" key="10">
    <source>
        <dbReference type="SAM" id="Phobius"/>
    </source>
</evidence>
<feature type="transmembrane region" description="Helical" evidence="10">
    <location>
        <begin position="169"/>
        <end position="193"/>
    </location>
</feature>
<evidence type="ECO:0000256" key="1">
    <source>
        <dbReference type="ARBA" id="ARBA00022475"/>
    </source>
</evidence>
<dbReference type="SMART" id="SM01207">
    <property type="entry name" value="G3P_acyltransf"/>
    <property type="match status" value="1"/>
</dbReference>
<keyword evidence="7 10" id="KW-0472">Membrane</keyword>
<protein>
    <submittedName>
        <fullName evidence="11">Unannotated protein</fullName>
    </submittedName>
</protein>
<evidence type="ECO:0000256" key="9">
    <source>
        <dbReference type="ARBA" id="ARBA00023264"/>
    </source>
</evidence>
<keyword evidence="3" id="KW-0808">Transferase</keyword>
<keyword evidence="2" id="KW-0444">Lipid biosynthesis</keyword>
<keyword evidence="4 10" id="KW-0812">Transmembrane</keyword>
<name>A0A6J7FSB4_9ZZZZ</name>
<dbReference type="GO" id="GO:0008654">
    <property type="term" value="P:phospholipid biosynthetic process"/>
    <property type="evidence" value="ECO:0007669"/>
    <property type="project" value="UniProtKB-KW"/>
</dbReference>
<dbReference type="PANTHER" id="PTHR30309:SF0">
    <property type="entry name" value="GLYCEROL-3-PHOSPHATE ACYLTRANSFERASE-RELATED"/>
    <property type="match status" value="1"/>
</dbReference>
<evidence type="ECO:0000256" key="2">
    <source>
        <dbReference type="ARBA" id="ARBA00022516"/>
    </source>
</evidence>
<sequence length="202" mass="19968">MTDVTVLLAVALLGVLLGSVPVALLVARRHGVDLRAVGDGNPGAWNALDHLGARRAWPAFVGDGLKGTVAGAVGWVAGGALVDGAPWPGSPELLGAYVGVAGAMVGHAFPLFARLRGGKSVMTFVGGAFVLCLPAAAIALGVCVLVSSVGRSFAVGARVAVVLFPVLQLGLASVEAVMATGLLMTIIGARFLVAGGAPAQAS</sequence>
<keyword evidence="8" id="KW-0594">Phospholipid biosynthesis</keyword>
<feature type="transmembrane region" description="Helical" evidence="10">
    <location>
        <begin position="94"/>
        <end position="112"/>
    </location>
</feature>
<dbReference type="Pfam" id="PF02660">
    <property type="entry name" value="G3P_acyltransf"/>
    <property type="match status" value="1"/>
</dbReference>
<feature type="transmembrane region" description="Helical" evidence="10">
    <location>
        <begin position="6"/>
        <end position="27"/>
    </location>
</feature>
<dbReference type="GO" id="GO:0043772">
    <property type="term" value="F:acyl-phosphate glycerol-3-phosphate acyltransferase activity"/>
    <property type="evidence" value="ECO:0007669"/>
    <property type="project" value="InterPro"/>
</dbReference>
<dbReference type="AlphaFoldDB" id="A0A6J7FSB4"/>
<dbReference type="PANTHER" id="PTHR30309">
    <property type="entry name" value="INNER MEMBRANE PROTEIN YGIH"/>
    <property type="match status" value="1"/>
</dbReference>
<evidence type="ECO:0000256" key="3">
    <source>
        <dbReference type="ARBA" id="ARBA00022679"/>
    </source>
</evidence>
<dbReference type="EMBL" id="CAFBMK010000015">
    <property type="protein sequence ID" value="CAB4898672.1"/>
    <property type="molecule type" value="Genomic_DNA"/>
</dbReference>